<evidence type="ECO:0000313" key="3">
    <source>
        <dbReference type="Proteomes" id="UP000027037"/>
    </source>
</evidence>
<dbReference type="InterPro" id="IPR037401">
    <property type="entry name" value="SnoaL-like"/>
</dbReference>
<dbReference type="AlphaFoldDB" id="A0A062U6K0"/>
<dbReference type="PANTHER" id="PTHR41252">
    <property type="entry name" value="BLR2505 PROTEIN"/>
    <property type="match status" value="1"/>
</dbReference>
<dbReference type="eggNOG" id="COG3631">
    <property type="taxonomic scope" value="Bacteria"/>
</dbReference>
<feature type="domain" description="SnoaL-like" evidence="1">
    <location>
        <begin position="10"/>
        <end position="116"/>
    </location>
</feature>
<dbReference type="InterPro" id="IPR032710">
    <property type="entry name" value="NTF2-like_dom_sf"/>
</dbReference>
<evidence type="ECO:0000313" key="2">
    <source>
        <dbReference type="EMBL" id="KCZ53378.1"/>
    </source>
</evidence>
<dbReference type="STRING" id="1280946.HY29_03915"/>
<dbReference type="SUPFAM" id="SSF54427">
    <property type="entry name" value="NTF2-like"/>
    <property type="match status" value="1"/>
</dbReference>
<dbReference type="OrthoDB" id="7269879at2"/>
<accession>A0A062U6K0</accession>
<dbReference type="RefSeq" id="WP_034797743.1">
    <property type="nucleotide sequence ID" value="NZ_AWFF01000054.1"/>
</dbReference>
<keyword evidence="3" id="KW-1185">Reference proteome</keyword>
<reference evidence="2 3" key="1">
    <citation type="journal article" date="2014" name="Antonie Van Leeuwenhoek">
        <title>Hyphomonas beringensis sp. nov. and Hyphomonas chukchiensis sp. nov., isolated from surface seawater of the Bering Sea and Chukchi Sea.</title>
        <authorList>
            <person name="Li C."/>
            <person name="Lai Q."/>
            <person name="Li G."/>
            <person name="Dong C."/>
            <person name="Wang J."/>
            <person name="Liao Y."/>
            <person name="Shao Z."/>
        </authorList>
    </citation>
    <scope>NUCLEOTIDE SEQUENCE [LARGE SCALE GENOMIC DNA]</scope>
    <source>
        <strain evidence="2 3">25B14_1</strain>
    </source>
</reference>
<dbReference type="PANTHER" id="PTHR41252:SF1">
    <property type="entry name" value="BLR2505 PROTEIN"/>
    <property type="match status" value="1"/>
</dbReference>
<gene>
    <name evidence="2" type="ORF">HY29_03915</name>
</gene>
<evidence type="ECO:0000259" key="1">
    <source>
        <dbReference type="Pfam" id="PF12680"/>
    </source>
</evidence>
<name>A0A062U6K0_9PROT</name>
<dbReference type="Pfam" id="PF12680">
    <property type="entry name" value="SnoaL_2"/>
    <property type="match status" value="1"/>
</dbReference>
<dbReference type="EMBL" id="AWFF01000054">
    <property type="protein sequence ID" value="KCZ53378.1"/>
    <property type="molecule type" value="Genomic_DNA"/>
</dbReference>
<organism evidence="2 3">
    <name type="scientific">Hyphomonas beringensis</name>
    <dbReference type="NCBI Taxonomy" id="1280946"/>
    <lineage>
        <taxon>Bacteria</taxon>
        <taxon>Pseudomonadati</taxon>
        <taxon>Pseudomonadota</taxon>
        <taxon>Alphaproteobacteria</taxon>
        <taxon>Hyphomonadales</taxon>
        <taxon>Hyphomonadaceae</taxon>
        <taxon>Hyphomonas</taxon>
    </lineage>
</organism>
<proteinExistence type="predicted"/>
<dbReference type="Gene3D" id="3.10.450.50">
    <property type="match status" value="1"/>
</dbReference>
<sequence>MTKTSLSVAEDWYAAVHENDFEKLFNVMADDCTIEFYGPSVIPFAGIFRGKEKCALFFGHVGNDVDIEEFRQDEFICERDKVAVTGHLRMVLKATGRLYSADYAHILTIRDGQVVRFRDFQDTAQAAHVAFALATPER</sequence>
<dbReference type="Proteomes" id="UP000027037">
    <property type="component" value="Unassembled WGS sequence"/>
</dbReference>
<comment type="caution">
    <text evidence="2">The sequence shown here is derived from an EMBL/GenBank/DDBJ whole genome shotgun (WGS) entry which is preliminary data.</text>
</comment>
<protein>
    <recommendedName>
        <fullName evidence="1">SnoaL-like domain-containing protein</fullName>
    </recommendedName>
</protein>